<evidence type="ECO:0000259" key="2">
    <source>
        <dbReference type="PROSITE" id="PS50111"/>
    </source>
</evidence>
<dbReference type="InterPro" id="IPR004089">
    <property type="entry name" value="MCPsignal_dom"/>
</dbReference>
<accession>A0ABV9Z3N2</accession>
<dbReference type="SMART" id="SM00091">
    <property type="entry name" value="PAS"/>
    <property type="match status" value="2"/>
</dbReference>
<evidence type="ECO:0000313" key="5">
    <source>
        <dbReference type="EMBL" id="MFC5068736.1"/>
    </source>
</evidence>
<dbReference type="PANTHER" id="PTHR24422">
    <property type="entry name" value="CHEMOTAXIS PROTEIN METHYLTRANSFERASE"/>
    <property type="match status" value="1"/>
</dbReference>
<keyword evidence="6" id="KW-1185">Reference proteome</keyword>
<dbReference type="InterPro" id="IPR000700">
    <property type="entry name" value="PAS-assoc_C"/>
</dbReference>
<dbReference type="Proteomes" id="UP001595796">
    <property type="component" value="Unassembled WGS sequence"/>
</dbReference>
<dbReference type="InterPro" id="IPR050903">
    <property type="entry name" value="Bact_Chemotaxis_MeTrfase"/>
</dbReference>
<dbReference type="CDD" id="cd00130">
    <property type="entry name" value="PAS"/>
    <property type="match status" value="2"/>
</dbReference>
<dbReference type="Pfam" id="PF00015">
    <property type="entry name" value="MCPsignal"/>
    <property type="match status" value="1"/>
</dbReference>
<feature type="domain" description="PAC" evidence="4">
    <location>
        <begin position="208"/>
        <end position="260"/>
    </location>
</feature>
<organism evidence="5 6">
    <name type="scientific">Flaviflagellibacter deserti</name>
    <dbReference type="NCBI Taxonomy" id="2267266"/>
    <lineage>
        <taxon>Bacteria</taxon>
        <taxon>Pseudomonadati</taxon>
        <taxon>Pseudomonadota</taxon>
        <taxon>Alphaproteobacteria</taxon>
        <taxon>Hyphomicrobiales</taxon>
        <taxon>Flaviflagellibacter</taxon>
    </lineage>
</organism>
<dbReference type="Gene3D" id="1.10.287.950">
    <property type="entry name" value="Methyl-accepting chemotaxis protein"/>
    <property type="match status" value="1"/>
</dbReference>
<feature type="domain" description="PAC" evidence="4">
    <location>
        <begin position="86"/>
        <end position="138"/>
    </location>
</feature>
<keyword evidence="1" id="KW-0807">Transducer</keyword>
<dbReference type="InterPro" id="IPR035965">
    <property type="entry name" value="PAS-like_dom_sf"/>
</dbReference>
<sequence>MAMLGRGNGGAADQKAKLAALDRVQAVIEFDLNGTILMANDNFLGAVGYSLDEIKGKHHSMFVEPAYRDSQEYKGFWTKLRRGDFEAAQYKRIAKGGREIWIEASYNPILGKDGKPKKVVKFATDITAQKLEDADRAGQLAAINKAQAVIQFTLDGIILDANDNFLATVGYSLPEVKGRHHSMFVEPTYGSSAEYAAFWASLKRGEYQAAQYKRLGKGGREIWIQASYNPIMDASGRPYKVVKFATDITSQVKLLDQLRVMIDTNFGEIDQAVGRSAQESSAAMQAAAATSDNVQTMAAAAEELAASVAEISGGMAKSQAATDSAFEQTAVAGDFTKRLSDAASAMGGIVNLIQNIASQINLLALNATIESARAGEAGRGFAVVAQEVKNLANQAARATEQISTEINSVQDISNDVVSALGSIRDSVSVMREHVVATASAMEEQSAVTREMSINMQNTSDAVSAISTNIQTISSSVTQVSSAVATTRDAARVLAR</sequence>
<dbReference type="PROSITE" id="PS50112">
    <property type="entry name" value="PAS"/>
    <property type="match status" value="1"/>
</dbReference>
<dbReference type="InterPro" id="IPR000014">
    <property type="entry name" value="PAS"/>
</dbReference>
<evidence type="ECO:0000259" key="4">
    <source>
        <dbReference type="PROSITE" id="PS50113"/>
    </source>
</evidence>
<feature type="domain" description="PAS" evidence="3">
    <location>
        <begin position="27"/>
        <end position="57"/>
    </location>
</feature>
<comment type="caution">
    <text evidence="5">The sequence shown here is derived from an EMBL/GenBank/DDBJ whole genome shotgun (WGS) entry which is preliminary data.</text>
</comment>
<gene>
    <name evidence="5" type="ORF">ACFPFW_12025</name>
</gene>
<dbReference type="NCBIfam" id="TIGR00229">
    <property type="entry name" value="sensory_box"/>
    <property type="match status" value="2"/>
</dbReference>
<dbReference type="RefSeq" id="WP_379770867.1">
    <property type="nucleotide sequence ID" value="NZ_JBHSJF010000006.1"/>
</dbReference>
<dbReference type="SUPFAM" id="SSF58104">
    <property type="entry name" value="Methyl-accepting chemotaxis protein (MCP) signaling domain"/>
    <property type="match status" value="1"/>
</dbReference>
<feature type="domain" description="Methyl-accepting transducer" evidence="2">
    <location>
        <begin position="278"/>
        <end position="480"/>
    </location>
</feature>
<dbReference type="Gene3D" id="3.30.450.20">
    <property type="entry name" value="PAS domain"/>
    <property type="match status" value="2"/>
</dbReference>
<dbReference type="InterPro" id="IPR013655">
    <property type="entry name" value="PAS_fold_3"/>
</dbReference>
<proteinExistence type="predicted"/>
<dbReference type="SMART" id="SM00283">
    <property type="entry name" value="MA"/>
    <property type="match status" value="1"/>
</dbReference>
<dbReference type="InterPro" id="IPR004090">
    <property type="entry name" value="Chemotax_Me-accpt_rcpt"/>
</dbReference>
<reference evidence="6" key="1">
    <citation type="journal article" date="2019" name="Int. J. Syst. Evol. Microbiol.">
        <title>The Global Catalogue of Microorganisms (GCM) 10K type strain sequencing project: providing services to taxonomists for standard genome sequencing and annotation.</title>
        <authorList>
            <consortium name="The Broad Institute Genomics Platform"/>
            <consortium name="The Broad Institute Genome Sequencing Center for Infectious Disease"/>
            <person name="Wu L."/>
            <person name="Ma J."/>
        </authorList>
    </citation>
    <scope>NUCLEOTIDE SEQUENCE [LARGE SCALE GENOMIC DNA]</scope>
    <source>
        <strain evidence="6">CGMCC 1.16444</strain>
    </source>
</reference>
<dbReference type="InterPro" id="IPR001610">
    <property type="entry name" value="PAC"/>
</dbReference>
<name>A0ABV9Z3N2_9HYPH</name>
<dbReference type="SMART" id="SM00086">
    <property type="entry name" value="PAC"/>
    <property type="match status" value="2"/>
</dbReference>
<dbReference type="EMBL" id="JBHSJF010000006">
    <property type="protein sequence ID" value="MFC5068736.1"/>
    <property type="molecule type" value="Genomic_DNA"/>
</dbReference>
<dbReference type="SUPFAM" id="SSF55785">
    <property type="entry name" value="PYP-like sensor domain (PAS domain)"/>
    <property type="match status" value="2"/>
</dbReference>
<protein>
    <submittedName>
        <fullName evidence="5">PAS domain S-box protein</fullName>
    </submittedName>
</protein>
<evidence type="ECO:0000313" key="6">
    <source>
        <dbReference type="Proteomes" id="UP001595796"/>
    </source>
</evidence>
<dbReference type="PANTHER" id="PTHR24422:SF10">
    <property type="entry name" value="CHEMOTAXIS PROTEIN METHYLTRANSFERASE 2"/>
    <property type="match status" value="1"/>
</dbReference>
<evidence type="ECO:0000256" key="1">
    <source>
        <dbReference type="PROSITE-ProRule" id="PRU00284"/>
    </source>
</evidence>
<dbReference type="PROSITE" id="PS50111">
    <property type="entry name" value="CHEMOTAXIS_TRANSDUC_2"/>
    <property type="match status" value="1"/>
</dbReference>
<dbReference type="PRINTS" id="PR00260">
    <property type="entry name" value="CHEMTRNSDUCR"/>
</dbReference>
<dbReference type="PROSITE" id="PS50113">
    <property type="entry name" value="PAC"/>
    <property type="match status" value="2"/>
</dbReference>
<evidence type="ECO:0000259" key="3">
    <source>
        <dbReference type="PROSITE" id="PS50112"/>
    </source>
</evidence>
<dbReference type="Pfam" id="PF08447">
    <property type="entry name" value="PAS_3"/>
    <property type="match status" value="2"/>
</dbReference>